<gene>
    <name evidence="1" type="ORF">L210DRAFT_879762</name>
</gene>
<name>A0AAD4B9H5_BOLED</name>
<dbReference type="AlphaFoldDB" id="A0AAD4B9H5"/>
<evidence type="ECO:0000313" key="1">
    <source>
        <dbReference type="EMBL" id="KAF8414907.1"/>
    </source>
</evidence>
<organism evidence="1 2">
    <name type="scientific">Boletus edulis BED1</name>
    <dbReference type="NCBI Taxonomy" id="1328754"/>
    <lineage>
        <taxon>Eukaryota</taxon>
        <taxon>Fungi</taxon>
        <taxon>Dikarya</taxon>
        <taxon>Basidiomycota</taxon>
        <taxon>Agaricomycotina</taxon>
        <taxon>Agaricomycetes</taxon>
        <taxon>Agaricomycetidae</taxon>
        <taxon>Boletales</taxon>
        <taxon>Boletineae</taxon>
        <taxon>Boletaceae</taxon>
        <taxon>Boletoideae</taxon>
        <taxon>Boletus</taxon>
    </lineage>
</organism>
<comment type="caution">
    <text evidence="1">The sequence shown here is derived from an EMBL/GenBank/DDBJ whole genome shotgun (WGS) entry which is preliminary data.</text>
</comment>
<reference evidence="1" key="1">
    <citation type="submission" date="2019-10" db="EMBL/GenBank/DDBJ databases">
        <authorList>
            <consortium name="DOE Joint Genome Institute"/>
            <person name="Kuo A."/>
            <person name="Miyauchi S."/>
            <person name="Kiss E."/>
            <person name="Drula E."/>
            <person name="Kohler A."/>
            <person name="Sanchez-Garcia M."/>
            <person name="Andreopoulos B."/>
            <person name="Barry K.W."/>
            <person name="Bonito G."/>
            <person name="Buee M."/>
            <person name="Carver A."/>
            <person name="Chen C."/>
            <person name="Cichocki N."/>
            <person name="Clum A."/>
            <person name="Culley D."/>
            <person name="Crous P.W."/>
            <person name="Fauchery L."/>
            <person name="Girlanda M."/>
            <person name="Hayes R."/>
            <person name="Keri Z."/>
            <person name="LaButti K."/>
            <person name="Lipzen A."/>
            <person name="Lombard V."/>
            <person name="Magnuson J."/>
            <person name="Maillard F."/>
            <person name="Morin E."/>
            <person name="Murat C."/>
            <person name="Nolan M."/>
            <person name="Ohm R."/>
            <person name="Pangilinan J."/>
            <person name="Pereira M."/>
            <person name="Perotto S."/>
            <person name="Peter M."/>
            <person name="Riley R."/>
            <person name="Sitrit Y."/>
            <person name="Stielow B."/>
            <person name="Szollosi G."/>
            <person name="Zifcakova L."/>
            <person name="Stursova M."/>
            <person name="Spatafora J.W."/>
            <person name="Tedersoo L."/>
            <person name="Vaario L.-M."/>
            <person name="Yamada A."/>
            <person name="Yan M."/>
            <person name="Wang P."/>
            <person name="Xu J."/>
            <person name="Bruns T."/>
            <person name="Baldrian P."/>
            <person name="Vilgalys R."/>
            <person name="Henrissat B."/>
            <person name="Grigoriev I.V."/>
            <person name="Hibbett D."/>
            <person name="Nagy L.G."/>
            <person name="Martin F.M."/>
        </authorList>
    </citation>
    <scope>NUCLEOTIDE SEQUENCE</scope>
    <source>
        <strain evidence="1">BED1</strain>
    </source>
</reference>
<sequence>CVALRRGANEVAIGFDEGIVVIKLGRDEPAFSMDPAGKLIHTRNRLVLSGSAQGLAEDAAAEGS</sequence>
<reference evidence="1" key="2">
    <citation type="journal article" date="2020" name="Nat. Commun.">
        <title>Large-scale genome sequencing of mycorrhizal fungi provides insights into the early evolution of symbiotic traits.</title>
        <authorList>
            <person name="Miyauchi S."/>
            <person name="Kiss E."/>
            <person name="Kuo A."/>
            <person name="Drula E."/>
            <person name="Kohler A."/>
            <person name="Sanchez-Garcia M."/>
            <person name="Morin E."/>
            <person name="Andreopoulos B."/>
            <person name="Barry K.W."/>
            <person name="Bonito G."/>
            <person name="Buee M."/>
            <person name="Carver A."/>
            <person name="Chen C."/>
            <person name="Cichocki N."/>
            <person name="Clum A."/>
            <person name="Culley D."/>
            <person name="Crous P.W."/>
            <person name="Fauchery L."/>
            <person name="Girlanda M."/>
            <person name="Hayes R.D."/>
            <person name="Keri Z."/>
            <person name="LaButti K."/>
            <person name="Lipzen A."/>
            <person name="Lombard V."/>
            <person name="Magnuson J."/>
            <person name="Maillard F."/>
            <person name="Murat C."/>
            <person name="Nolan M."/>
            <person name="Ohm R.A."/>
            <person name="Pangilinan J."/>
            <person name="Pereira M.F."/>
            <person name="Perotto S."/>
            <person name="Peter M."/>
            <person name="Pfister S."/>
            <person name="Riley R."/>
            <person name="Sitrit Y."/>
            <person name="Stielow J.B."/>
            <person name="Szollosi G."/>
            <person name="Zifcakova L."/>
            <person name="Stursova M."/>
            <person name="Spatafora J.W."/>
            <person name="Tedersoo L."/>
            <person name="Vaario L.M."/>
            <person name="Yamada A."/>
            <person name="Yan M."/>
            <person name="Wang P."/>
            <person name="Xu J."/>
            <person name="Bruns T."/>
            <person name="Baldrian P."/>
            <person name="Vilgalys R."/>
            <person name="Dunand C."/>
            <person name="Henrissat B."/>
            <person name="Grigoriev I.V."/>
            <person name="Hibbett D."/>
            <person name="Nagy L.G."/>
            <person name="Martin F.M."/>
        </authorList>
    </citation>
    <scope>NUCLEOTIDE SEQUENCE</scope>
    <source>
        <strain evidence="1">BED1</strain>
    </source>
</reference>
<dbReference type="Proteomes" id="UP001194468">
    <property type="component" value="Unassembled WGS sequence"/>
</dbReference>
<dbReference type="EMBL" id="WHUW01000407">
    <property type="protein sequence ID" value="KAF8414907.1"/>
    <property type="molecule type" value="Genomic_DNA"/>
</dbReference>
<protein>
    <submittedName>
        <fullName evidence="1">Uncharacterized protein</fullName>
    </submittedName>
</protein>
<evidence type="ECO:0000313" key="2">
    <source>
        <dbReference type="Proteomes" id="UP001194468"/>
    </source>
</evidence>
<proteinExistence type="predicted"/>
<keyword evidence="2" id="KW-1185">Reference proteome</keyword>
<accession>A0AAD4B9H5</accession>
<feature type="non-terminal residue" evidence="1">
    <location>
        <position position="1"/>
    </location>
</feature>